<evidence type="ECO:0000313" key="11">
    <source>
        <dbReference type="EMBL" id="QEL65371.1"/>
    </source>
</evidence>
<dbReference type="SMART" id="SM00977">
    <property type="entry name" value="TilS_C"/>
    <property type="match status" value="1"/>
</dbReference>
<keyword evidence="5 8" id="KW-0547">Nucleotide-binding</keyword>
<dbReference type="HAMAP" id="MF_01161">
    <property type="entry name" value="tRNA_Ile_lys_synt"/>
    <property type="match status" value="1"/>
</dbReference>
<evidence type="ECO:0000256" key="5">
    <source>
        <dbReference type="ARBA" id="ARBA00022741"/>
    </source>
</evidence>
<dbReference type="NCBIfam" id="TIGR02433">
    <property type="entry name" value="lysidine_TilS_C"/>
    <property type="match status" value="1"/>
</dbReference>
<name>A0A5C1E8S8_9RHOO</name>
<evidence type="ECO:0000256" key="1">
    <source>
        <dbReference type="ARBA" id="ARBA00004496"/>
    </source>
</evidence>
<dbReference type="SUPFAM" id="SSF52402">
    <property type="entry name" value="Adenine nucleotide alpha hydrolases-like"/>
    <property type="match status" value="1"/>
</dbReference>
<dbReference type="GO" id="GO:0006400">
    <property type="term" value="P:tRNA modification"/>
    <property type="evidence" value="ECO:0007669"/>
    <property type="project" value="UniProtKB-UniRule"/>
</dbReference>
<dbReference type="KEGG" id="otr:OTERR_18950"/>
<protein>
    <recommendedName>
        <fullName evidence="8">tRNA(Ile)-lysidine synthase</fullName>
        <ecNumber evidence="8">6.3.4.19</ecNumber>
    </recommendedName>
    <alternativeName>
        <fullName evidence="8">tRNA(Ile)-2-lysyl-cytidine synthase</fullName>
    </alternativeName>
    <alternativeName>
        <fullName evidence="8">tRNA(Ile)-lysidine synthetase</fullName>
    </alternativeName>
</protein>
<feature type="region of interest" description="Disordered" evidence="9">
    <location>
        <begin position="1"/>
        <end position="38"/>
    </location>
</feature>
<dbReference type="EMBL" id="CP022579">
    <property type="protein sequence ID" value="QEL65371.1"/>
    <property type="molecule type" value="Genomic_DNA"/>
</dbReference>
<evidence type="ECO:0000256" key="8">
    <source>
        <dbReference type="HAMAP-Rule" id="MF_01161"/>
    </source>
</evidence>
<dbReference type="Proteomes" id="UP000323671">
    <property type="component" value="Chromosome"/>
</dbReference>
<feature type="compositionally biased region" description="Low complexity" evidence="9">
    <location>
        <begin position="20"/>
        <end position="38"/>
    </location>
</feature>
<dbReference type="PANTHER" id="PTHR43033:SF1">
    <property type="entry name" value="TRNA(ILE)-LYSIDINE SYNTHASE-RELATED"/>
    <property type="match status" value="1"/>
</dbReference>
<dbReference type="InterPro" id="IPR014729">
    <property type="entry name" value="Rossmann-like_a/b/a_fold"/>
</dbReference>
<dbReference type="GO" id="GO:0005737">
    <property type="term" value="C:cytoplasm"/>
    <property type="evidence" value="ECO:0007669"/>
    <property type="project" value="UniProtKB-SubCell"/>
</dbReference>
<dbReference type="GO" id="GO:0005524">
    <property type="term" value="F:ATP binding"/>
    <property type="evidence" value="ECO:0007669"/>
    <property type="project" value="UniProtKB-UniRule"/>
</dbReference>
<sequence length="506" mass="53738">MADSRKKSRADPLGDLSGRPAATPDSASAAASRPAVPADGANGTAAPVALPAPSLAALAGLPDHLAAFLRARLKPDASLCVGLSGGRDSVALLLLCHTVCRKAGPHGLGGLRLSALHVHHGLTAEADHWADFCADLCRRLDIPLAVVRVQVPRNHPAGLEGAAREARYAAFLASGADALALAHHQDDQAETLLFRLLRGSGVNGAAAMAAERRLPRPAGAPLLLLRPLLQTPRALLQGWLERQEGAAWIDDPSNADTDYARNFLRQDILPRLTGRFPRAGATLARAAGHFAEAAALLDERAEEDAAQARTPSGRLAVAALAALSPARRRNLLRYWLRCAGAPMPDEAVLAEMERQFIHGHGDAPRIKLGRHQVAAWRGELYIELFPIITTPETQDWRGEAEVPFGDGRVSFVSGQGIGIRASLLGSGGVLRVRHSRDLLRPAPGRHRRDAQRLFQEAGVPPWQRALLPALAVDERLLWLAGVGVDADCLAGPDEPGILPVWVPAAG</sequence>
<dbReference type="EC" id="6.3.4.19" evidence="8"/>
<dbReference type="PANTHER" id="PTHR43033">
    <property type="entry name" value="TRNA(ILE)-LYSIDINE SYNTHASE-RELATED"/>
    <property type="match status" value="1"/>
</dbReference>
<dbReference type="SUPFAM" id="SSF82829">
    <property type="entry name" value="MesJ substrate recognition domain-like"/>
    <property type="match status" value="1"/>
</dbReference>
<evidence type="ECO:0000256" key="2">
    <source>
        <dbReference type="ARBA" id="ARBA00022490"/>
    </source>
</evidence>
<comment type="function">
    <text evidence="8">Ligates lysine onto the cytidine present at position 34 of the AUA codon-specific tRNA(Ile) that contains the anticodon CAU, in an ATP-dependent manner. Cytidine is converted to lysidine, thus changing the amino acid specificity of the tRNA from methionine to isoleucine.</text>
</comment>
<accession>A0A5C1E8S8</accession>
<feature type="binding site" evidence="8">
    <location>
        <begin position="84"/>
        <end position="89"/>
    </location>
    <ligand>
        <name>ATP</name>
        <dbReference type="ChEBI" id="CHEBI:30616"/>
    </ligand>
</feature>
<feature type="domain" description="Lysidine-tRNA(Ile) synthetase C-terminal" evidence="10">
    <location>
        <begin position="430"/>
        <end position="501"/>
    </location>
</feature>
<dbReference type="Gene3D" id="3.40.50.620">
    <property type="entry name" value="HUPs"/>
    <property type="match status" value="1"/>
</dbReference>
<evidence type="ECO:0000313" key="12">
    <source>
        <dbReference type="Proteomes" id="UP000323671"/>
    </source>
</evidence>
<gene>
    <name evidence="11" type="primary">mesJ</name>
    <name evidence="8" type="synonym">tilS</name>
    <name evidence="11" type="ORF">OTERR_18950</name>
</gene>
<dbReference type="InterPro" id="IPR011063">
    <property type="entry name" value="TilS/TtcA_N"/>
</dbReference>
<comment type="similarity">
    <text evidence="8">Belongs to the tRNA(Ile)-lysidine synthase family.</text>
</comment>
<comment type="domain">
    <text evidence="8">The N-terminal region contains the highly conserved SGGXDS motif, predicted to be a P-loop motif involved in ATP binding.</text>
</comment>
<dbReference type="Pfam" id="PF11734">
    <property type="entry name" value="TilS_C"/>
    <property type="match status" value="1"/>
</dbReference>
<keyword evidence="3 8" id="KW-0436">Ligase</keyword>
<dbReference type="SUPFAM" id="SSF56037">
    <property type="entry name" value="PheT/TilS domain"/>
    <property type="match status" value="1"/>
</dbReference>
<keyword evidence="12" id="KW-1185">Reference proteome</keyword>
<keyword evidence="2 8" id="KW-0963">Cytoplasm</keyword>
<keyword evidence="6 8" id="KW-0067">ATP-binding</keyword>
<evidence type="ECO:0000259" key="10">
    <source>
        <dbReference type="SMART" id="SM00977"/>
    </source>
</evidence>
<dbReference type="AlphaFoldDB" id="A0A5C1E8S8"/>
<dbReference type="GO" id="GO:0032267">
    <property type="term" value="F:tRNA(Ile)-lysidine synthase activity"/>
    <property type="evidence" value="ECO:0007669"/>
    <property type="project" value="UniProtKB-EC"/>
</dbReference>
<comment type="subcellular location">
    <subcellularLocation>
        <location evidence="1 8">Cytoplasm</location>
    </subcellularLocation>
</comment>
<evidence type="ECO:0000256" key="6">
    <source>
        <dbReference type="ARBA" id="ARBA00022840"/>
    </source>
</evidence>
<organism evidence="11 12">
    <name type="scientific">Oryzomicrobium terrae</name>
    <dbReference type="NCBI Taxonomy" id="1735038"/>
    <lineage>
        <taxon>Bacteria</taxon>
        <taxon>Pseudomonadati</taxon>
        <taxon>Pseudomonadota</taxon>
        <taxon>Betaproteobacteria</taxon>
        <taxon>Rhodocyclales</taxon>
        <taxon>Rhodocyclaceae</taxon>
        <taxon>Oryzomicrobium</taxon>
    </lineage>
</organism>
<dbReference type="InterPro" id="IPR012795">
    <property type="entry name" value="tRNA_Ile_lys_synt_N"/>
</dbReference>
<dbReference type="Pfam" id="PF01171">
    <property type="entry name" value="ATP_bind_3"/>
    <property type="match status" value="1"/>
</dbReference>
<dbReference type="Gene3D" id="1.20.59.20">
    <property type="match status" value="1"/>
</dbReference>
<comment type="catalytic activity">
    <reaction evidence="7 8">
        <text>cytidine(34) in tRNA(Ile2) + L-lysine + ATP = lysidine(34) in tRNA(Ile2) + AMP + diphosphate + H(+)</text>
        <dbReference type="Rhea" id="RHEA:43744"/>
        <dbReference type="Rhea" id="RHEA-COMP:10625"/>
        <dbReference type="Rhea" id="RHEA-COMP:10670"/>
        <dbReference type="ChEBI" id="CHEBI:15378"/>
        <dbReference type="ChEBI" id="CHEBI:30616"/>
        <dbReference type="ChEBI" id="CHEBI:32551"/>
        <dbReference type="ChEBI" id="CHEBI:33019"/>
        <dbReference type="ChEBI" id="CHEBI:82748"/>
        <dbReference type="ChEBI" id="CHEBI:83665"/>
        <dbReference type="ChEBI" id="CHEBI:456215"/>
        <dbReference type="EC" id="6.3.4.19"/>
    </reaction>
</comment>
<dbReference type="NCBIfam" id="TIGR02432">
    <property type="entry name" value="lysidine_TilS_N"/>
    <property type="match status" value="1"/>
</dbReference>
<dbReference type="InterPro" id="IPR015262">
    <property type="entry name" value="tRNA_Ile_lys_synt_subst-bd"/>
</dbReference>
<evidence type="ECO:0000256" key="9">
    <source>
        <dbReference type="SAM" id="MobiDB-lite"/>
    </source>
</evidence>
<dbReference type="RefSeq" id="WP_149425626.1">
    <property type="nucleotide sequence ID" value="NZ_CP022579.1"/>
</dbReference>
<proteinExistence type="inferred from homology"/>
<dbReference type="InterPro" id="IPR012796">
    <property type="entry name" value="Lysidine-tRNA-synth_C"/>
</dbReference>
<evidence type="ECO:0000256" key="3">
    <source>
        <dbReference type="ARBA" id="ARBA00022598"/>
    </source>
</evidence>
<evidence type="ECO:0000256" key="4">
    <source>
        <dbReference type="ARBA" id="ARBA00022694"/>
    </source>
</evidence>
<dbReference type="CDD" id="cd01992">
    <property type="entry name" value="TilS_N"/>
    <property type="match status" value="1"/>
</dbReference>
<keyword evidence="4 8" id="KW-0819">tRNA processing</keyword>
<evidence type="ECO:0000256" key="7">
    <source>
        <dbReference type="ARBA" id="ARBA00048539"/>
    </source>
</evidence>
<reference evidence="11 12" key="1">
    <citation type="submission" date="2017-07" db="EMBL/GenBank/DDBJ databases">
        <title>Complete genome sequence of Oryzomicrobium terrae TPP412.</title>
        <authorList>
            <person name="Chiu L.-W."/>
            <person name="Lo K.-J."/>
            <person name="Tsai Y.-M."/>
            <person name="Lin S.-S."/>
            <person name="Kuo C.-H."/>
            <person name="Liu C.-T."/>
        </authorList>
    </citation>
    <scope>NUCLEOTIDE SEQUENCE [LARGE SCALE GENOMIC DNA]</scope>
    <source>
        <strain evidence="11 12">TPP412</strain>
    </source>
</reference>
<dbReference type="Pfam" id="PF09179">
    <property type="entry name" value="TilS"/>
    <property type="match status" value="1"/>
</dbReference>
<dbReference type="InterPro" id="IPR012094">
    <property type="entry name" value="tRNA_Ile_lys_synt"/>
</dbReference>